<reference evidence="2 3" key="2">
    <citation type="submission" date="2018-03" db="EMBL/GenBank/DDBJ databases">
        <title>The ancient ancestry and fast evolution of plastids.</title>
        <authorList>
            <person name="Moore K.R."/>
            <person name="Magnabosco C."/>
            <person name="Momper L."/>
            <person name="Gold D.A."/>
            <person name="Bosak T."/>
            <person name="Fournier G.P."/>
        </authorList>
    </citation>
    <scope>NUCLEOTIDE SEQUENCE [LARGE SCALE GENOMIC DNA]</scope>
    <source>
        <strain evidence="2 3">ULC007</strain>
    </source>
</reference>
<feature type="compositionally biased region" description="Basic and acidic residues" evidence="1">
    <location>
        <begin position="116"/>
        <end position="132"/>
    </location>
</feature>
<keyword evidence="3" id="KW-1185">Reference proteome</keyword>
<evidence type="ECO:0000313" key="2">
    <source>
        <dbReference type="EMBL" id="PSB17117.1"/>
    </source>
</evidence>
<dbReference type="EMBL" id="PVWG01000032">
    <property type="protein sequence ID" value="PSB17117.1"/>
    <property type="molecule type" value="Genomic_DNA"/>
</dbReference>
<comment type="caution">
    <text evidence="2">The sequence shown here is derived from an EMBL/GenBank/DDBJ whole genome shotgun (WGS) entry which is preliminary data.</text>
</comment>
<evidence type="ECO:0000256" key="1">
    <source>
        <dbReference type="SAM" id="MobiDB-lite"/>
    </source>
</evidence>
<dbReference type="AlphaFoldDB" id="A0A2T1D9H4"/>
<proteinExistence type="predicted"/>
<feature type="region of interest" description="Disordered" evidence="1">
    <location>
        <begin position="110"/>
        <end position="132"/>
    </location>
</feature>
<evidence type="ECO:0000313" key="3">
    <source>
        <dbReference type="Proteomes" id="UP000238634"/>
    </source>
</evidence>
<name>A0A2T1D9H4_9CYAN</name>
<reference evidence="2 3" key="1">
    <citation type="submission" date="2018-02" db="EMBL/GenBank/DDBJ databases">
        <authorList>
            <person name="Cohen D.B."/>
            <person name="Kent A.D."/>
        </authorList>
    </citation>
    <scope>NUCLEOTIDE SEQUENCE [LARGE SCALE GENOMIC DNA]</scope>
    <source>
        <strain evidence="2 3">ULC007</strain>
    </source>
</reference>
<accession>A0A2T1D9H4</accession>
<organism evidence="2 3">
    <name type="scientific">Phormidesmis priestleyi ULC007</name>
    <dbReference type="NCBI Taxonomy" id="1920490"/>
    <lineage>
        <taxon>Bacteria</taxon>
        <taxon>Bacillati</taxon>
        <taxon>Cyanobacteriota</taxon>
        <taxon>Cyanophyceae</taxon>
        <taxon>Leptolyngbyales</taxon>
        <taxon>Leptolyngbyaceae</taxon>
        <taxon>Phormidesmis</taxon>
    </lineage>
</organism>
<dbReference type="STRING" id="1920490.GCA_001895925_00445"/>
<sequence length="757" mass="86646">MYEGVPVVGDYQDPYQFYYYPDRPHLAVDEKGRPAIRFIAFKADLDEIEPGEDHAAGFLVFDTSLAWSESKLRKVAQKIQDDRKLDQPPRLSPLLYKGGTVRVMFLDRTSEVPSDDPDKDKPKDEDEPKKERWVPFLEASGVPSLYGENRAIFSAMLTKEATSLLFGAFEGFMPAGVIYDLTYVGMQRAFNVHVEADWEQVYHYIREQFSADLIFFSIETDKIISELEEKKIVKITASLEGVGDEGMESEFNNVRKELQQLVLDKFFKSAVNPNKPDENSTADQVIDTLRDLGRLSLPQVGYSRKELDISEIRTIEVDYTVTRAVERRISPQAHLSLFFEDYNLTRDQVVTVVNGKDALWDEVEFDISVNTDFTSEGISAIAVDVYYGLPLANHPENLPATWSFLLDKTNNRVKKAAWFNPEVGHQFRYRYTVFFAPGSIPGAQKSLSSSWQDHEGNLVVITPSDLYQLRQVEAVLTRNFPFDRYAQVHVHLQYKDPKTNWVYEDSALLDQQSLRLPLALRISRDALADVNYRFTYLRSNGEKIDTTWQTTASDMILVQDPLPTMLAVRLLVGGDRSKIANLLVDFKYEDPENDVFESGSIILDSTNLNKVNEWKIPLVDPHKRRYSYNQTLIDTDGNMTQTGWIQEEKTTLPVGVIYTQLMEVQPELIGIPLSSRGLEMIKLNLKYKDSGNNYTTETQMQFTQPGKGEVWRVPLKKANLRDYQYEVIYVMKTGFERKVGPISSRDTFLVISSIPPK</sequence>
<dbReference type="Proteomes" id="UP000238634">
    <property type="component" value="Unassembled WGS sequence"/>
</dbReference>
<gene>
    <name evidence="2" type="ORF">C7B65_19600</name>
</gene>
<protein>
    <submittedName>
        <fullName evidence="2">Uncharacterized protein</fullName>
    </submittedName>
</protein>